<dbReference type="FunFam" id="2.60.40.10:FF:000032">
    <property type="entry name" value="palladin isoform X1"/>
    <property type="match status" value="1"/>
</dbReference>
<feature type="domain" description="Fibronectin type-III" evidence="14">
    <location>
        <begin position="908"/>
        <end position="1003"/>
    </location>
</feature>
<dbReference type="FunFam" id="2.60.40.10:FF:000107">
    <property type="entry name" value="Myosin, light chain kinase a"/>
    <property type="match status" value="1"/>
</dbReference>
<evidence type="ECO:0000259" key="14">
    <source>
        <dbReference type="PROSITE" id="PS50853"/>
    </source>
</evidence>
<dbReference type="EMBL" id="CADEPI010000110">
    <property type="protein sequence ID" value="CAB3375330.1"/>
    <property type="molecule type" value="Genomic_DNA"/>
</dbReference>
<organism evidence="15 16">
    <name type="scientific">Cloeon dipterum</name>
    <dbReference type="NCBI Taxonomy" id="197152"/>
    <lineage>
        <taxon>Eukaryota</taxon>
        <taxon>Metazoa</taxon>
        <taxon>Ecdysozoa</taxon>
        <taxon>Arthropoda</taxon>
        <taxon>Hexapoda</taxon>
        <taxon>Insecta</taxon>
        <taxon>Pterygota</taxon>
        <taxon>Palaeoptera</taxon>
        <taxon>Ephemeroptera</taxon>
        <taxon>Pisciforma</taxon>
        <taxon>Baetidae</taxon>
        <taxon>Cloeon</taxon>
    </lineage>
</organism>
<dbReference type="Pfam" id="PF07679">
    <property type="entry name" value="I-set"/>
    <property type="match status" value="3"/>
</dbReference>
<feature type="domain" description="Fibronectin type-III" evidence="14">
    <location>
        <begin position="1008"/>
        <end position="1114"/>
    </location>
</feature>
<feature type="compositionally biased region" description="Low complexity" evidence="10">
    <location>
        <begin position="1823"/>
        <end position="1836"/>
    </location>
</feature>
<feature type="region of interest" description="Disordered" evidence="10">
    <location>
        <begin position="1814"/>
        <end position="1921"/>
    </location>
</feature>
<evidence type="ECO:0000256" key="12">
    <source>
        <dbReference type="SAM" id="SignalP"/>
    </source>
</evidence>
<evidence type="ECO:0000256" key="10">
    <source>
        <dbReference type="SAM" id="MobiDB-lite"/>
    </source>
</evidence>
<dbReference type="FunFam" id="2.60.40.10:FF:000104">
    <property type="entry name" value="Down syndrome cell adhesion molecule b"/>
    <property type="match status" value="1"/>
</dbReference>
<dbReference type="OrthoDB" id="5982258at2759"/>
<evidence type="ECO:0000256" key="6">
    <source>
        <dbReference type="ARBA" id="ARBA00022989"/>
    </source>
</evidence>
<reference evidence="15 16" key="1">
    <citation type="submission" date="2020-04" db="EMBL/GenBank/DDBJ databases">
        <authorList>
            <person name="Alioto T."/>
            <person name="Alioto T."/>
            <person name="Gomez Garrido J."/>
        </authorList>
    </citation>
    <scope>NUCLEOTIDE SEQUENCE [LARGE SCALE GENOMIC DNA]</scope>
</reference>
<dbReference type="PANTHER" id="PTHR44170:SF6">
    <property type="entry name" value="CONTACTIN"/>
    <property type="match status" value="1"/>
</dbReference>
<feature type="domain" description="Ig-like" evidence="13">
    <location>
        <begin position="615"/>
        <end position="707"/>
    </location>
</feature>
<evidence type="ECO:0000256" key="9">
    <source>
        <dbReference type="ARBA" id="ARBA00023319"/>
    </source>
</evidence>
<dbReference type="Pfam" id="PF13927">
    <property type="entry name" value="Ig_3"/>
    <property type="match status" value="5"/>
</dbReference>
<feature type="domain" description="Fibronectin type-III" evidence="14">
    <location>
        <begin position="1498"/>
        <end position="1590"/>
    </location>
</feature>
<feature type="signal peptide" evidence="12">
    <location>
        <begin position="1"/>
        <end position="28"/>
    </location>
</feature>
<comment type="caution">
    <text evidence="15">The sequence shown here is derived from an EMBL/GenBank/DDBJ whole genome shotgun (WGS) entry which is preliminary data.</text>
</comment>
<dbReference type="FunFam" id="2.60.40.10:FF:000017">
    <property type="entry name" value="Down syndrome cell adhesion molecule b"/>
    <property type="match status" value="2"/>
</dbReference>
<sequence length="1921" mass="209682">MLLQPQRHTQTVCTLLLLLLLLLAACVALEQQGPVFVLEPAARVEFSNSSGARIDCSAHGSGVVKVEWLLADGSPALPVARLRLLHPNGTLELPPFPADRLRHDVHSALYRCRASNHLGTILSRDVHVRAVVRQQYEVQVYDEYVISGNTAVLRCQVPSFASEFVSVSSWLQDGSVSIYPNTDTGGKYAVLGDLYVYDAGPGDAYKSYACRTVHRLTGEVHASAYPGRIVVSEPKGPVQPRITVDKHSAKLVRVGDDVTLACVAQGYPVPSYRWYREDREQLLPVAVGQRLSLVAPGLLRISKVRLEDRGKYLCWVNNSAGEETVQVALTVTAPLSAHVQPQHQVVDVGKAAVFRCVAGGSPVTQVTWLRNGRPVAGDARFDLSRRDTLSVRPVLKDDHGMYQCFVSNEWEQAQATAQLLLGDASPELVYWFSEQTLQPGPAVSLKCVATGNPPPQFVWTLDGFPVPDNNRFLVGQYVTVHDDVISHVNISSLREEDGGEYTCTARNAVAQVSHSARINVYGLPFIRPMPRITAVAGTDLIVKCPVAGHPIESITWERDGVVLPMNRRQRVYPNGTLVIEHAQRPADAGTYTCQAQNRQKHLARRDVEVQVLVPPKILPIPAMTNLLREGMRAAIPCQIIEGDLPVTFRWERNGQPLPSPGLAAVARRLDEYSASLVIEHISSAHSGDYTCIAQNVAGTVTFTVPLTVNVPPRWVIEPSDASVASGHDVVLHCQADGYPVPNVTWRRADGNAPGEYKDFLFEPNAKLHKNGSLEFTHVGKESEAHYVCEAKNEIGTGVSKVVFLKVNAPPHFAQKSKQVQVVKGEQAHLQCSALGDTPMELVWRVGGQRVADARYTTREQLLDEGMVSELGISHAYRHDTGLFACHATNAFGHDEMTVQLIVQEMPEAPKNVRVGEQTSRSLTVSWTQPYAGNSPLTGYLVQYKPVAEAWGAAPAKVAVPPTLTTATVRDLAPAASYHLRVLAENRLGLGEPGEVIQVTTHEEVPSGAPQDVRAEAQSSTEVLVSWEAPARDQWNGNILGYYVGFRAATDSGLSSTGMASAPPFTFKTVEAGAGGRLVLSGLARFTAYQLVVQAYNSKGAGPPSLPVIARTLEDAPSMSPENVRCRKSTSQSIEVTWEPPPVEGRNGIIQGYKVTHQAVDEWFDGEGAETKVTSSLKTTLQSLAKFTNYTVSVLAFTAGGDGVRSDALLCRTEEDVPSAPGGIKAVVSAVNKVVVAWMAPPEPNGVLTGFTLYIVEEGGDGARKKLLNPAADSHELVRDDSTIKFWITASTAVGEGEPTKTVIVPPSNIVPARILSFGREMATAWKQELQLACKKVGVPSPQGWWRLRGRTLETGGRKQINKDGSLTIRDVQSSDEGNYTCKVENSLGSDEISYHVKVRVPPEPPVLAVVGAQADGLQLQWSSKKNGGSAVLGYVVNYKRDYGDWEELQIESNVETHLLKGLWCGTHYQLYVTAYNRIGTGLPSDIVSATTKGSTPIKPTGAQLLTSNATVATLWLDTWADGGCPILYFSVEWRDLRGGEWQLASANVQPSERVFSIADLRPSGRYLLRVTAFNNAGATQAEYNLTMAPHAVSGVPEEPAPTEHLDHVPFYANAAVIVSVVLALIFLLALFVVSWLLVLRKRHVAQAAHMGESPSLAQLQNQQNRDQQYLAVRVAHQGLDTASYKTQDSADYIEDICPYATFQLSKNPYGESTYSGNVYSGPYHSVQGSFVYHDLKQPGAADTYKSRHKQEVAGEYSKVRRKGGRMREAESQESDNLGSTDSEVKKILTLHLPISEYDTLGSDSEVEQEMVSFRHRRVHRDSTSSSETSPSSGRKSYPSRKPKPKGQVAAKRQVRTSSGYSSHTDETTFSGLASKRASACERVQQSGRFSDSHHELSEAECDRGRKPRLSRTRDTTFQINV</sequence>
<dbReference type="PROSITE" id="PS50835">
    <property type="entry name" value="IG_LIKE"/>
    <property type="match status" value="9"/>
</dbReference>
<evidence type="ECO:0000256" key="4">
    <source>
        <dbReference type="ARBA" id="ARBA00022737"/>
    </source>
</evidence>
<dbReference type="CDD" id="cd00063">
    <property type="entry name" value="FN3"/>
    <property type="match status" value="6"/>
</dbReference>
<dbReference type="PROSITE" id="PS50853">
    <property type="entry name" value="FN3"/>
    <property type="match status" value="6"/>
</dbReference>
<dbReference type="CDD" id="cd20958">
    <property type="entry name" value="IgI_5_Dscam"/>
    <property type="match status" value="1"/>
</dbReference>
<dbReference type="InterPro" id="IPR003598">
    <property type="entry name" value="Ig_sub2"/>
</dbReference>
<dbReference type="GO" id="GO:0005886">
    <property type="term" value="C:plasma membrane"/>
    <property type="evidence" value="ECO:0007669"/>
    <property type="project" value="UniProtKB-SubCell"/>
</dbReference>
<evidence type="ECO:0000313" key="16">
    <source>
        <dbReference type="Proteomes" id="UP000494165"/>
    </source>
</evidence>
<dbReference type="CDD" id="cd20956">
    <property type="entry name" value="IgI_4_Dscam"/>
    <property type="match status" value="1"/>
</dbReference>
<dbReference type="InterPro" id="IPR036116">
    <property type="entry name" value="FN3_sf"/>
</dbReference>
<dbReference type="FunFam" id="2.60.40.10:FF:000093">
    <property type="entry name" value="Down syndrome cell adhesion molecule, isoform B"/>
    <property type="match status" value="1"/>
</dbReference>
<dbReference type="SMART" id="SM00408">
    <property type="entry name" value="IGc2"/>
    <property type="match status" value="9"/>
</dbReference>
<dbReference type="FunFam" id="2.60.40.10:FF:000310">
    <property type="entry name" value="Down syndrome cell adhesion molecule, isoform D"/>
    <property type="match status" value="1"/>
</dbReference>
<dbReference type="SUPFAM" id="SSF48726">
    <property type="entry name" value="Immunoglobulin"/>
    <property type="match status" value="10"/>
</dbReference>
<keyword evidence="6 11" id="KW-1133">Transmembrane helix</keyword>
<feature type="domain" description="Ig-like" evidence="13">
    <location>
        <begin position="34"/>
        <end position="127"/>
    </location>
</feature>
<evidence type="ECO:0000313" key="15">
    <source>
        <dbReference type="EMBL" id="CAB3375330.1"/>
    </source>
</evidence>
<evidence type="ECO:0000256" key="2">
    <source>
        <dbReference type="ARBA" id="ARBA00022692"/>
    </source>
</evidence>
<feature type="domain" description="Ig-like" evidence="13">
    <location>
        <begin position="712"/>
        <end position="799"/>
    </location>
</feature>
<evidence type="ECO:0000259" key="13">
    <source>
        <dbReference type="PROSITE" id="PS50835"/>
    </source>
</evidence>
<dbReference type="Pfam" id="PF00041">
    <property type="entry name" value="fn3"/>
    <property type="match status" value="4"/>
</dbReference>
<evidence type="ECO:0000256" key="5">
    <source>
        <dbReference type="ARBA" id="ARBA00022889"/>
    </source>
</evidence>
<dbReference type="InterPro" id="IPR003961">
    <property type="entry name" value="FN3_dom"/>
</dbReference>
<keyword evidence="4" id="KW-0677">Repeat</keyword>
<keyword evidence="7 11" id="KW-0472">Membrane</keyword>
<dbReference type="InterPro" id="IPR013098">
    <property type="entry name" value="Ig_I-set"/>
</dbReference>
<dbReference type="InterPro" id="IPR036179">
    <property type="entry name" value="Ig-like_dom_sf"/>
</dbReference>
<evidence type="ECO:0000256" key="11">
    <source>
        <dbReference type="SAM" id="Phobius"/>
    </source>
</evidence>
<evidence type="ECO:0000256" key="7">
    <source>
        <dbReference type="ARBA" id="ARBA00023136"/>
    </source>
</evidence>
<gene>
    <name evidence="15" type="ORF">CLODIP_2_CD05783</name>
</gene>
<feature type="domain" description="Fibronectin type-III" evidence="14">
    <location>
        <begin position="1119"/>
        <end position="1215"/>
    </location>
</feature>
<dbReference type="SMART" id="SM00409">
    <property type="entry name" value="IG"/>
    <property type="match status" value="9"/>
</dbReference>
<name>A0A8S1CX30_9INSE</name>
<feature type="domain" description="Ig-like" evidence="13">
    <location>
        <begin position="334"/>
        <end position="422"/>
    </location>
</feature>
<feature type="domain" description="Ig-like" evidence="13">
    <location>
        <begin position="1298"/>
        <end position="1393"/>
    </location>
</feature>
<dbReference type="InterPro" id="IPR007110">
    <property type="entry name" value="Ig-like_dom"/>
</dbReference>
<keyword evidence="2 11" id="KW-0812">Transmembrane</keyword>
<keyword evidence="9" id="KW-0393">Immunoglobulin domain</keyword>
<dbReference type="InterPro" id="IPR003599">
    <property type="entry name" value="Ig_sub"/>
</dbReference>
<dbReference type="SMART" id="SM00060">
    <property type="entry name" value="FN3"/>
    <property type="match status" value="6"/>
</dbReference>
<dbReference type="InterPro" id="IPR056754">
    <property type="entry name" value="DSCAM/DSCAML_C"/>
</dbReference>
<keyword evidence="5" id="KW-0130">Cell adhesion</keyword>
<dbReference type="FunFam" id="2.60.40.10:FF:000028">
    <property type="entry name" value="Neuronal cell adhesion molecule"/>
    <property type="match status" value="1"/>
</dbReference>
<evidence type="ECO:0000256" key="1">
    <source>
        <dbReference type="ARBA" id="ARBA00004167"/>
    </source>
</evidence>
<keyword evidence="16" id="KW-1185">Reference proteome</keyword>
<keyword evidence="8" id="KW-1015">Disulfide bond</keyword>
<evidence type="ECO:0000256" key="3">
    <source>
        <dbReference type="ARBA" id="ARBA00022729"/>
    </source>
</evidence>
<dbReference type="Gene3D" id="2.60.40.10">
    <property type="entry name" value="Immunoglobulins"/>
    <property type="match status" value="16"/>
</dbReference>
<protein>
    <recommendedName>
        <fullName evidence="17">Down syndrome cell adhesion molecule-like protein Dscam2</fullName>
    </recommendedName>
</protein>
<dbReference type="PANTHER" id="PTHR44170">
    <property type="entry name" value="PROTEIN SIDEKICK"/>
    <property type="match status" value="1"/>
</dbReference>
<dbReference type="SUPFAM" id="SSF49265">
    <property type="entry name" value="Fibronectin type III"/>
    <property type="match status" value="3"/>
</dbReference>
<feature type="transmembrane region" description="Helical" evidence="11">
    <location>
        <begin position="1610"/>
        <end position="1638"/>
    </location>
</feature>
<dbReference type="PRINTS" id="PR00014">
    <property type="entry name" value="FNTYPEIII"/>
</dbReference>
<dbReference type="GO" id="GO:0048812">
    <property type="term" value="P:neuron projection morphogenesis"/>
    <property type="evidence" value="ECO:0007669"/>
    <property type="project" value="UniProtKB-ARBA"/>
</dbReference>
<evidence type="ECO:0000256" key="8">
    <source>
        <dbReference type="ARBA" id="ARBA00023157"/>
    </source>
</evidence>
<feature type="domain" description="Ig-like" evidence="13">
    <location>
        <begin position="810"/>
        <end position="899"/>
    </location>
</feature>
<dbReference type="FunFam" id="2.60.40.10:FF:000324">
    <property type="entry name" value="Down syndrome cell adhesion molecule, isoform D"/>
    <property type="match status" value="1"/>
</dbReference>
<dbReference type="InterPro" id="IPR013783">
    <property type="entry name" value="Ig-like_fold"/>
</dbReference>
<proteinExistence type="predicted"/>
<feature type="domain" description="Ig-like" evidence="13">
    <location>
        <begin position="240"/>
        <end position="330"/>
    </location>
</feature>
<comment type="subcellular location">
    <subcellularLocation>
        <location evidence="1">Membrane</location>
        <topology evidence="1">Single-pass membrane protein</topology>
    </subcellularLocation>
</comment>
<keyword evidence="3 12" id="KW-0732">Signal</keyword>
<dbReference type="GO" id="GO:0098609">
    <property type="term" value="P:cell-cell adhesion"/>
    <property type="evidence" value="ECO:0007669"/>
    <property type="project" value="TreeGrafter"/>
</dbReference>
<dbReference type="Proteomes" id="UP000494165">
    <property type="component" value="Unassembled WGS sequence"/>
</dbReference>
<feature type="compositionally biased region" description="Basic and acidic residues" evidence="10">
    <location>
        <begin position="1890"/>
        <end position="1904"/>
    </location>
</feature>
<accession>A0A8S1CX30</accession>
<dbReference type="Pfam" id="PF25059">
    <property type="entry name" value="FN3_DSCAM-DSCAML_C"/>
    <property type="match status" value="1"/>
</dbReference>
<feature type="compositionally biased region" description="Polar residues" evidence="10">
    <location>
        <begin position="1855"/>
        <end position="1871"/>
    </location>
</feature>
<feature type="domain" description="Fibronectin type-III" evidence="14">
    <location>
        <begin position="1219"/>
        <end position="1312"/>
    </location>
</feature>
<feature type="region of interest" description="Disordered" evidence="10">
    <location>
        <begin position="1741"/>
        <end position="1780"/>
    </location>
</feature>
<evidence type="ECO:0008006" key="17">
    <source>
        <dbReference type="Google" id="ProtNLM"/>
    </source>
</evidence>
<feature type="domain" description="Fibronectin type-III" evidence="14">
    <location>
        <begin position="1401"/>
        <end position="1494"/>
    </location>
</feature>
<feature type="domain" description="Ig-like" evidence="13">
    <location>
        <begin position="426"/>
        <end position="519"/>
    </location>
</feature>
<dbReference type="PROSITE" id="PS51257">
    <property type="entry name" value="PROKAR_LIPOPROTEIN"/>
    <property type="match status" value="1"/>
</dbReference>
<feature type="domain" description="Ig-like" evidence="13">
    <location>
        <begin position="524"/>
        <end position="610"/>
    </location>
</feature>
<feature type="chain" id="PRO_5035870212" description="Down syndrome cell adhesion molecule-like protein Dscam2" evidence="12">
    <location>
        <begin position="29"/>
        <end position="1921"/>
    </location>
</feature>